<dbReference type="Proteomes" id="UP000800038">
    <property type="component" value="Unassembled WGS sequence"/>
</dbReference>
<dbReference type="OrthoDB" id="3735213at2759"/>
<keyword evidence="1" id="KW-0732">Signal</keyword>
<dbReference type="EMBL" id="ML976296">
    <property type="protein sequence ID" value="KAF1935235.1"/>
    <property type="molecule type" value="Genomic_DNA"/>
</dbReference>
<evidence type="ECO:0000256" key="1">
    <source>
        <dbReference type="SAM" id="SignalP"/>
    </source>
</evidence>
<evidence type="ECO:0000313" key="3">
    <source>
        <dbReference type="Proteomes" id="UP000800038"/>
    </source>
</evidence>
<organism evidence="2 3">
    <name type="scientific">Clathrospora elynae</name>
    <dbReference type="NCBI Taxonomy" id="706981"/>
    <lineage>
        <taxon>Eukaryota</taxon>
        <taxon>Fungi</taxon>
        <taxon>Dikarya</taxon>
        <taxon>Ascomycota</taxon>
        <taxon>Pezizomycotina</taxon>
        <taxon>Dothideomycetes</taxon>
        <taxon>Pleosporomycetidae</taxon>
        <taxon>Pleosporales</taxon>
        <taxon>Diademaceae</taxon>
        <taxon>Clathrospora</taxon>
    </lineage>
</organism>
<keyword evidence="3" id="KW-1185">Reference proteome</keyword>
<gene>
    <name evidence="2" type="ORF">EJ02DRAFT_416116</name>
</gene>
<protein>
    <submittedName>
        <fullName evidence="2">Uncharacterized protein</fullName>
    </submittedName>
</protein>
<dbReference type="AlphaFoldDB" id="A0A6A5S3N0"/>
<evidence type="ECO:0000313" key="2">
    <source>
        <dbReference type="EMBL" id="KAF1935235.1"/>
    </source>
</evidence>
<accession>A0A6A5S3N0</accession>
<name>A0A6A5S3N0_9PLEO</name>
<proteinExistence type="predicted"/>
<reference evidence="2" key="1">
    <citation type="journal article" date="2020" name="Stud. Mycol.">
        <title>101 Dothideomycetes genomes: a test case for predicting lifestyles and emergence of pathogens.</title>
        <authorList>
            <person name="Haridas S."/>
            <person name="Albert R."/>
            <person name="Binder M."/>
            <person name="Bloem J."/>
            <person name="Labutti K."/>
            <person name="Salamov A."/>
            <person name="Andreopoulos B."/>
            <person name="Baker S."/>
            <person name="Barry K."/>
            <person name="Bills G."/>
            <person name="Bluhm B."/>
            <person name="Cannon C."/>
            <person name="Castanera R."/>
            <person name="Culley D."/>
            <person name="Daum C."/>
            <person name="Ezra D."/>
            <person name="Gonzalez J."/>
            <person name="Henrissat B."/>
            <person name="Kuo A."/>
            <person name="Liang C."/>
            <person name="Lipzen A."/>
            <person name="Lutzoni F."/>
            <person name="Magnuson J."/>
            <person name="Mondo S."/>
            <person name="Nolan M."/>
            <person name="Ohm R."/>
            <person name="Pangilinan J."/>
            <person name="Park H.-J."/>
            <person name="Ramirez L."/>
            <person name="Alfaro M."/>
            <person name="Sun H."/>
            <person name="Tritt A."/>
            <person name="Yoshinaga Y."/>
            <person name="Zwiers L.-H."/>
            <person name="Turgeon B."/>
            <person name="Goodwin S."/>
            <person name="Spatafora J."/>
            <person name="Crous P."/>
            <person name="Grigoriev I."/>
        </authorList>
    </citation>
    <scope>NUCLEOTIDE SEQUENCE</scope>
    <source>
        <strain evidence="2">CBS 161.51</strain>
    </source>
</reference>
<feature type="signal peptide" evidence="1">
    <location>
        <begin position="1"/>
        <end position="16"/>
    </location>
</feature>
<feature type="chain" id="PRO_5025378634" evidence="1">
    <location>
        <begin position="17"/>
        <end position="241"/>
    </location>
</feature>
<sequence length="241" mass="26592">MNYATAFLGFLGLTTAIALPASSDDSGRTLPPNWSFGISALSGPGCPDQGKESSAVRTTRLTFGKNTVDASEIYYWFIAYPWMRVDLAQGHDHTWCQVTIAYKEFADTNKKVEGGDYKLRLHKNGTRGIVTYGLEEGVKSYWDFAYQVSDGKELTDTIEIDGPTASGQYAQELSSNNTGITKPIPLSKCGSGEFTFRTELWAFGKKGQKGIVASEYSTTEQDGTQYYGAQQGFNHDWEKCE</sequence>